<feature type="transmembrane region" description="Helical" evidence="1">
    <location>
        <begin position="164"/>
        <end position="186"/>
    </location>
</feature>
<reference evidence="2" key="1">
    <citation type="submission" date="2022-11" db="EMBL/GenBank/DDBJ databases">
        <title>Genome Sequence of Cubamyces cubensis.</title>
        <authorList>
            <person name="Buettner E."/>
        </authorList>
    </citation>
    <scope>NUCLEOTIDE SEQUENCE</scope>
    <source>
        <strain evidence="2">MPL-01</strain>
    </source>
</reference>
<feature type="transmembrane region" description="Helical" evidence="1">
    <location>
        <begin position="206"/>
        <end position="232"/>
    </location>
</feature>
<keyword evidence="3" id="KW-1185">Reference proteome</keyword>
<evidence type="ECO:0000313" key="2">
    <source>
        <dbReference type="EMBL" id="KAJ8488031.1"/>
    </source>
</evidence>
<keyword evidence="1" id="KW-0472">Membrane</keyword>
<dbReference type="AlphaFoldDB" id="A0AAD7XDK9"/>
<feature type="transmembrane region" description="Helical" evidence="1">
    <location>
        <begin position="49"/>
        <end position="72"/>
    </location>
</feature>
<dbReference type="EMBL" id="JAPEVG010000069">
    <property type="protein sequence ID" value="KAJ8488031.1"/>
    <property type="molecule type" value="Genomic_DNA"/>
</dbReference>
<name>A0AAD7XDK9_9APHY</name>
<proteinExistence type="predicted"/>
<sequence length="374" mass="40652">MILQNIAAEGAYVVIVSDALEILLFGIYTIFFAFALLILIVYKRPLPVDWSIVCATCVLYATCMAHCSLVTTDRFSVLVSSYPLPTGSDMSELLRGADALLKFAGFLSQLVMTHRCWAAWDRAWPVVVAPAVMFITGFVCGMIGPASLPVSEFQSPFIAPKKLPLDIAFCVFSLVADVLVTALLVYRLRRVWAPARNIQSISDLVFGLATCVIETGALLAAAQLALLIFLVLEHPFLLVAESLTAQIYVSPVPSPFQPLLPPPFHRHMLCASLLSACSHAHVIPPQGIAPTMMIMRLGITLLPEGRVRWATTAPEFSTVVACTSMYSEDIDLDELSPDSTMHTRISFPVAAARARRSVVSGGAYSQHQLDLKAA</sequence>
<evidence type="ECO:0000256" key="1">
    <source>
        <dbReference type="SAM" id="Phobius"/>
    </source>
</evidence>
<keyword evidence="1" id="KW-1133">Transmembrane helix</keyword>
<organism evidence="2 3">
    <name type="scientific">Trametes cubensis</name>
    <dbReference type="NCBI Taxonomy" id="1111947"/>
    <lineage>
        <taxon>Eukaryota</taxon>
        <taxon>Fungi</taxon>
        <taxon>Dikarya</taxon>
        <taxon>Basidiomycota</taxon>
        <taxon>Agaricomycotina</taxon>
        <taxon>Agaricomycetes</taxon>
        <taxon>Polyporales</taxon>
        <taxon>Polyporaceae</taxon>
        <taxon>Trametes</taxon>
    </lineage>
</organism>
<feature type="transmembrane region" description="Helical" evidence="1">
    <location>
        <begin position="123"/>
        <end position="144"/>
    </location>
</feature>
<protein>
    <submittedName>
        <fullName evidence="2">Uncharacterized protein</fullName>
    </submittedName>
</protein>
<gene>
    <name evidence="2" type="ORF">ONZ51_g3820</name>
</gene>
<accession>A0AAD7XDK9</accession>
<evidence type="ECO:0000313" key="3">
    <source>
        <dbReference type="Proteomes" id="UP001215151"/>
    </source>
</evidence>
<comment type="caution">
    <text evidence="2">The sequence shown here is derived from an EMBL/GenBank/DDBJ whole genome shotgun (WGS) entry which is preliminary data.</text>
</comment>
<keyword evidence="1" id="KW-0812">Transmembrane</keyword>
<feature type="transmembrane region" description="Helical" evidence="1">
    <location>
        <begin position="22"/>
        <end position="42"/>
    </location>
</feature>
<dbReference type="Proteomes" id="UP001215151">
    <property type="component" value="Unassembled WGS sequence"/>
</dbReference>